<gene>
    <name evidence="3" type="ORF">PEV8663_00815</name>
</gene>
<dbReference type="EMBL" id="FXYH01000002">
    <property type="protein sequence ID" value="SMX36460.1"/>
    <property type="molecule type" value="Genomic_DNA"/>
</dbReference>
<keyword evidence="4" id="KW-1185">Reference proteome</keyword>
<organism evidence="3 4">
    <name type="scientific">Pelagimonas varians</name>
    <dbReference type="NCBI Taxonomy" id="696760"/>
    <lineage>
        <taxon>Bacteria</taxon>
        <taxon>Pseudomonadati</taxon>
        <taxon>Pseudomonadota</taxon>
        <taxon>Alphaproteobacteria</taxon>
        <taxon>Rhodobacterales</taxon>
        <taxon>Roseobacteraceae</taxon>
        <taxon>Pelagimonas</taxon>
    </lineage>
</organism>
<dbReference type="Gene3D" id="3.40.50.1400">
    <property type="match status" value="2"/>
</dbReference>
<dbReference type="PANTHER" id="PTHR33542:SF3">
    <property type="entry name" value="SIROHYDROCHLORIN FERROCHELATASE, CHLOROPLASTIC"/>
    <property type="match status" value="1"/>
</dbReference>
<dbReference type="Pfam" id="PF01903">
    <property type="entry name" value="CbiX"/>
    <property type="match status" value="1"/>
</dbReference>
<dbReference type="Proteomes" id="UP000220836">
    <property type="component" value="Unassembled WGS sequence"/>
</dbReference>
<proteinExistence type="predicted"/>
<evidence type="ECO:0000313" key="3">
    <source>
        <dbReference type="EMBL" id="SMX36460.1"/>
    </source>
</evidence>
<dbReference type="SUPFAM" id="SSF53800">
    <property type="entry name" value="Chelatase"/>
    <property type="match status" value="2"/>
</dbReference>
<dbReference type="InterPro" id="IPR002762">
    <property type="entry name" value="CbiX-like"/>
</dbReference>
<accession>A0A238K0P8</accession>
<sequence length="236" mass="25296">MTQSALIVTHGSPSDAETQEAALAELAVQVGTLLPGWDVRSATLAAPEKLEQVLDAMDGPLVYPYFMAQGYFTGRILPKRLEPYGLTPMRPFGVDPALLDLVETQLRICLQGQSWQPEDTSLLVAAHGSAVSKRSADAASDFAKTLQNRFGFKEIRTGFVEQEPWLKPAAKGLGQAICLPFFALVAGHMLDDVPEALEEADFAGPVLASFIDWPGTAQIIAAALKATQASQKEAVS</sequence>
<dbReference type="GO" id="GO:0016829">
    <property type="term" value="F:lyase activity"/>
    <property type="evidence" value="ECO:0007669"/>
    <property type="project" value="UniProtKB-KW"/>
</dbReference>
<dbReference type="InterPro" id="IPR050963">
    <property type="entry name" value="Sirohydro_Cobaltochel/CbiX"/>
</dbReference>
<name>A0A238K0P8_9RHOB</name>
<keyword evidence="1" id="KW-0479">Metal-binding</keyword>
<keyword evidence="2" id="KW-0456">Lyase</keyword>
<dbReference type="OrthoDB" id="7346027at2"/>
<evidence type="ECO:0000256" key="2">
    <source>
        <dbReference type="ARBA" id="ARBA00023239"/>
    </source>
</evidence>
<dbReference type="GO" id="GO:0046872">
    <property type="term" value="F:metal ion binding"/>
    <property type="evidence" value="ECO:0007669"/>
    <property type="project" value="UniProtKB-KW"/>
</dbReference>
<evidence type="ECO:0000256" key="1">
    <source>
        <dbReference type="ARBA" id="ARBA00022723"/>
    </source>
</evidence>
<reference evidence="3 4" key="1">
    <citation type="submission" date="2017-05" db="EMBL/GenBank/DDBJ databases">
        <authorList>
            <person name="Song R."/>
            <person name="Chenine A.L."/>
            <person name="Ruprecht R.M."/>
        </authorList>
    </citation>
    <scope>NUCLEOTIDE SEQUENCE [LARGE SCALE GENOMIC DNA]</scope>
    <source>
        <strain evidence="3 4">CECT 8663</strain>
    </source>
</reference>
<dbReference type="RefSeq" id="WP_097803338.1">
    <property type="nucleotide sequence ID" value="NZ_FXYH01000002.1"/>
</dbReference>
<dbReference type="CDD" id="cd03416">
    <property type="entry name" value="CbiX_SirB_N"/>
    <property type="match status" value="1"/>
</dbReference>
<dbReference type="PANTHER" id="PTHR33542">
    <property type="entry name" value="SIROHYDROCHLORIN FERROCHELATASE, CHLOROPLASTIC"/>
    <property type="match status" value="1"/>
</dbReference>
<evidence type="ECO:0008006" key="5">
    <source>
        <dbReference type="Google" id="ProtNLM"/>
    </source>
</evidence>
<evidence type="ECO:0000313" key="4">
    <source>
        <dbReference type="Proteomes" id="UP000220836"/>
    </source>
</evidence>
<dbReference type="AlphaFoldDB" id="A0A238K0P8"/>
<protein>
    <recommendedName>
        <fullName evidence="5">Cobalamin biosynthesis protein CbiX</fullName>
    </recommendedName>
</protein>